<evidence type="ECO:0000256" key="1">
    <source>
        <dbReference type="SAM" id="MobiDB-lite"/>
    </source>
</evidence>
<dbReference type="AlphaFoldDB" id="T0IYJ5"/>
<feature type="transmembrane region" description="Helical" evidence="2">
    <location>
        <begin position="7"/>
        <end position="30"/>
    </location>
</feature>
<dbReference type="RefSeq" id="WP_021224997.1">
    <property type="nucleotide sequence ID" value="NZ_ATDP01000073.1"/>
</dbReference>
<keyword evidence="2" id="KW-0812">Transmembrane</keyword>
<dbReference type="Proteomes" id="UP000015531">
    <property type="component" value="Unassembled WGS sequence"/>
</dbReference>
<gene>
    <name evidence="3" type="ORF">RLDS_05810</name>
</gene>
<keyword evidence="2" id="KW-0472">Membrane</keyword>
<accession>T0IYJ5</accession>
<reference evidence="3 4" key="1">
    <citation type="journal article" date="2013" name="Genome Announc.">
        <title>Draft Genome Sequence of Sphingobium lactosutens Strain DS20T, Isolated from a Hexachlorocyclohexane Dumpsite.</title>
        <authorList>
            <person name="Kumar R."/>
            <person name="Dwivedi V."/>
            <person name="Negi V."/>
            <person name="Khurana J.P."/>
            <person name="Lal R."/>
        </authorList>
    </citation>
    <scope>NUCLEOTIDE SEQUENCE [LARGE SCALE GENOMIC DNA]</scope>
    <source>
        <strain evidence="3 4">DS20</strain>
    </source>
</reference>
<evidence type="ECO:0000256" key="2">
    <source>
        <dbReference type="SAM" id="Phobius"/>
    </source>
</evidence>
<feature type="compositionally biased region" description="Basic and acidic residues" evidence="1">
    <location>
        <begin position="96"/>
        <end position="105"/>
    </location>
</feature>
<keyword evidence="4" id="KW-1185">Reference proteome</keyword>
<protein>
    <submittedName>
        <fullName evidence="3">Uncharacterized protein</fullName>
    </submittedName>
</protein>
<feature type="region of interest" description="Disordered" evidence="1">
    <location>
        <begin position="68"/>
        <end position="105"/>
    </location>
</feature>
<dbReference type="EMBL" id="ATDP01000073">
    <property type="protein sequence ID" value="EQB16950.1"/>
    <property type="molecule type" value="Genomic_DNA"/>
</dbReference>
<evidence type="ECO:0000313" key="4">
    <source>
        <dbReference type="Proteomes" id="UP000015531"/>
    </source>
</evidence>
<name>T0IYJ5_9SPHN</name>
<evidence type="ECO:0000313" key="3">
    <source>
        <dbReference type="EMBL" id="EQB16950.1"/>
    </source>
</evidence>
<keyword evidence="2" id="KW-1133">Transmembrane helix</keyword>
<sequence>MGLIARYVFGVPAAAIGSLIGGPVVGYAVWKGVGFAATGNPLYLIPGAGTLSDGVTAFGDVAGLDGQGNPSDWDIHQNRPMDGQGNPMGRLGNGELPKDGWGRPL</sequence>
<comment type="caution">
    <text evidence="3">The sequence shown here is derived from an EMBL/GenBank/DDBJ whole genome shotgun (WGS) entry which is preliminary data.</text>
</comment>
<proteinExistence type="predicted"/>
<organism evidence="3 4">
    <name type="scientific">Sphingobium lactosutens DS20</name>
    <dbReference type="NCBI Taxonomy" id="1331060"/>
    <lineage>
        <taxon>Bacteria</taxon>
        <taxon>Pseudomonadati</taxon>
        <taxon>Pseudomonadota</taxon>
        <taxon>Alphaproteobacteria</taxon>
        <taxon>Sphingomonadales</taxon>
        <taxon>Sphingomonadaceae</taxon>
        <taxon>Sphingobium</taxon>
    </lineage>
</organism>